<reference evidence="1 2" key="1">
    <citation type="submission" date="2021-03" db="EMBL/GenBank/DDBJ databases">
        <title>Geobacter metallireducens gen. nov. sp. nov., a microorganism capable of coupling the complete oxidation of organic compounds to the reduction of iron and other metals.</title>
        <authorList>
            <person name="Li Y."/>
        </authorList>
    </citation>
    <scope>NUCLEOTIDE SEQUENCE [LARGE SCALE GENOMIC DNA]</scope>
    <source>
        <strain evidence="1 2">Jerry-YX</strain>
    </source>
</reference>
<evidence type="ECO:0000313" key="1">
    <source>
        <dbReference type="EMBL" id="QSV45430.1"/>
    </source>
</evidence>
<protein>
    <submittedName>
        <fullName evidence="1">Uncharacterized protein</fullName>
    </submittedName>
</protein>
<dbReference type="Proteomes" id="UP000663651">
    <property type="component" value="Chromosome"/>
</dbReference>
<organism evidence="1 2">
    <name type="scientific">Geobacter benzoatilyticus</name>
    <dbReference type="NCBI Taxonomy" id="2815309"/>
    <lineage>
        <taxon>Bacteria</taxon>
        <taxon>Pseudomonadati</taxon>
        <taxon>Thermodesulfobacteriota</taxon>
        <taxon>Desulfuromonadia</taxon>
        <taxon>Geobacterales</taxon>
        <taxon>Geobacteraceae</taxon>
        <taxon>Geobacter</taxon>
    </lineage>
</organism>
<evidence type="ECO:0000313" key="2">
    <source>
        <dbReference type="Proteomes" id="UP000663651"/>
    </source>
</evidence>
<proteinExistence type="predicted"/>
<name>A0ABX7Q322_9BACT</name>
<dbReference type="EMBL" id="CP071382">
    <property type="protein sequence ID" value="QSV45430.1"/>
    <property type="molecule type" value="Genomic_DNA"/>
</dbReference>
<keyword evidence="2" id="KW-1185">Reference proteome</keyword>
<gene>
    <name evidence="1" type="ORF">JZM60_15125</name>
</gene>
<sequence length="240" mass="27067">MLPADLLTKYGLQEAEAIEVIKFAITRALTVALRMNLAVRIEDRLEITVFPDHGEPVELSPAMIKRKVRRFIIHHVELELQKRQVMREAEELKELRGKNVAGEISRITEDGALYVALEISDVFSHLILAGECPVRYQPLHERGHYRIGDIREFFISSVLPIVVNGRSAHVRIRLSRITKELPALLLTERTSVAGIVCRRRIAGGFSDIVTPVRIPKDAINSVGKELGEHLNVFISQASTR</sequence>
<accession>A0ABX7Q322</accession>
<dbReference type="RefSeq" id="WP_207163227.1">
    <property type="nucleotide sequence ID" value="NZ_CP071382.1"/>
</dbReference>